<dbReference type="InParanoid" id="A0A5Q0BK14"/>
<evidence type="ECO:0000313" key="12">
    <source>
        <dbReference type="Proteomes" id="UP000325755"/>
    </source>
</evidence>
<keyword evidence="9 10" id="KW-0472">Membrane</keyword>
<dbReference type="GO" id="GO:0005886">
    <property type="term" value="C:plasma membrane"/>
    <property type="evidence" value="ECO:0007669"/>
    <property type="project" value="UniProtKB-SubCell"/>
</dbReference>
<evidence type="ECO:0000256" key="6">
    <source>
        <dbReference type="ARBA" id="ARBA00022968"/>
    </source>
</evidence>
<dbReference type="Gene3D" id="2.60.370.10">
    <property type="entry name" value="Ctag/Cox11"/>
    <property type="match status" value="1"/>
</dbReference>
<proteinExistence type="inferred from homology"/>
<keyword evidence="8" id="KW-0186">Copper</keyword>
<keyword evidence="7 10" id="KW-1133">Transmembrane helix</keyword>
<gene>
    <name evidence="11" type="ORF">F6R98_07615</name>
</gene>
<dbReference type="Proteomes" id="UP000325755">
    <property type="component" value="Chromosome"/>
</dbReference>
<evidence type="ECO:0000256" key="2">
    <source>
        <dbReference type="ARBA" id="ARBA00004382"/>
    </source>
</evidence>
<dbReference type="RefSeq" id="WP_153248503.1">
    <property type="nucleotide sequence ID" value="NZ_CP044205.1"/>
</dbReference>
<evidence type="ECO:0000256" key="5">
    <source>
        <dbReference type="ARBA" id="ARBA00022692"/>
    </source>
</evidence>
<dbReference type="KEGG" id="mmob:F6R98_07615"/>
<evidence type="ECO:0000256" key="4">
    <source>
        <dbReference type="ARBA" id="ARBA00015384"/>
    </source>
</evidence>
<dbReference type="PANTHER" id="PTHR21320:SF3">
    <property type="entry name" value="CYTOCHROME C OXIDASE ASSEMBLY PROTEIN COX11, MITOCHONDRIAL-RELATED"/>
    <property type="match status" value="1"/>
</dbReference>
<reference evidence="11 12" key="1">
    <citation type="submission" date="2019-09" db="EMBL/GenBank/DDBJ databases">
        <title>Ecophysiology of the spiral-shaped methanotroph Methylospira mobilis as revealed by the complete genome sequence.</title>
        <authorList>
            <person name="Oshkin I.Y."/>
            <person name="Dedysh S.N."/>
            <person name="Miroshnikov K."/>
            <person name="Danilova O.V."/>
            <person name="Hakobyan A."/>
            <person name="Liesack W."/>
        </authorList>
    </citation>
    <scope>NUCLEOTIDE SEQUENCE [LARGE SCALE GENOMIC DNA]</scope>
    <source>
        <strain evidence="11 12">Shm1</strain>
    </source>
</reference>
<feature type="transmembrane region" description="Helical" evidence="10">
    <location>
        <begin position="12"/>
        <end position="34"/>
    </location>
</feature>
<keyword evidence="5 10" id="KW-0812">Transmembrane</keyword>
<evidence type="ECO:0000313" key="11">
    <source>
        <dbReference type="EMBL" id="QFY42507.1"/>
    </source>
</evidence>
<evidence type="ECO:0000256" key="7">
    <source>
        <dbReference type="ARBA" id="ARBA00022989"/>
    </source>
</evidence>
<dbReference type="GO" id="GO:0005507">
    <property type="term" value="F:copper ion binding"/>
    <property type="evidence" value="ECO:0007669"/>
    <property type="project" value="InterPro"/>
</dbReference>
<keyword evidence="12" id="KW-1185">Reference proteome</keyword>
<dbReference type="PANTHER" id="PTHR21320">
    <property type="entry name" value="CYTOCHROME C OXIDASE ASSEMBLY PROTEIN COX11-RELATED"/>
    <property type="match status" value="1"/>
</dbReference>
<dbReference type="InterPro" id="IPR007533">
    <property type="entry name" value="Cyt_c_oxidase_assmbl_CtaG"/>
</dbReference>
<keyword evidence="6" id="KW-0735">Signal-anchor</keyword>
<dbReference type="InterPro" id="IPR023471">
    <property type="entry name" value="CtaG/Cox11_dom_sf"/>
</dbReference>
<evidence type="ECO:0000256" key="3">
    <source>
        <dbReference type="ARBA" id="ARBA00009620"/>
    </source>
</evidence>
<dbReference type="Pfam" id="PF04442">
    <property type="entry name" value="CtaG_Cox11"/>
    <property type="match status" value="1"/>
</dbReference>
<dbReference type="SUPFAM" id="SSF110111">
    <property type="entry name" value="Ctag/Cox11"/>
    <property type="match status" value="1"/>
</dbReference>
<evidence type="ECO:0000256" key="1">
    <source>
        <dbReference type="ARBA" id="ARBA00004007"/>
    </source>
</evidence>
<organism evidence="11 12">
    <name type="scientific">Candidatus Methylospira mobilis</name>
    <dbReference type="NCBI Taxonomy" id="1808979"/>
    <lineage>
        <taxon>Bacteria</taxon>
        <taxon>Pseudomonadati</taxon>
        <taxon>Pseudomonadota</taxon>
        <taxon>Gammaproteobacteria</taxon>
        <taxon>Methylococcales</taxon>
        <taxon>Methylococcaceae</taxon>
        <taxon>Candidatus Methylospira</taxon>
    </lineage>
</organism>
<name>A0A5Q0BK14_9GAMM</name>
<evidence type="ECO:0000256" key="9">
    <source>
        <dbReference type="ARBA" id="ARBA00023136"/>
    </source>
</evidence>
<sequence>MTQLQNKSHTRLVIGIALVALLMFGLGFAIAPLYDSICKYFGISGRVKEATAEVAYNIDLKREITLGFVTVVNGKMPLEFRPAVNRLVVHPGQYYTVDFYARNLSDKPLVGQAIASISPVWAAEYLKKTECFCFTDQRFEPHQERKMPVRLVVEPAVAADTRDMTLSYTFFDITNKK</sequence>
<dbReference type="NCBIfam" id="NF003465">
    <property type="entry name" value="PRK05089.1"/>
    <property type="match status" value="1"/>
</dbReference>
<evidence type="ECO:0000256" key="10">
    <source>
        <dbReference type="SAM" id="Phobius"/>
    </source>
</evidence>
<evidence type="ECO:0000256" key="8">
    <source>
        <dbReference type="ARBA" id="ARBA00023008"/>
    </source>
</evidence>
<dbReference type="AlphaFoldDB" id="A0A5Q0BK14"/>
<comment type="subcellular location">
    <subcellularLocation>
        <location evidence="2">Cell inner membrane</location>
        <topology evidence="2">Single-pass type II membrane protein</topology>
        <orientation evidence="2">Periplasmic side</orientation>
    </subcellularLocation>
</comment>
<dbReference type="PIRSF" id="PIRSF005413">
    <property type="entry name" value="COX11"/>
    <property type="match status" value="1"/>
</dbReference>
<dbReference type="OrthoDB" id="9804841at2"/>
<comment type="similarity">
    <text evidence="3">Belongs to the COX11/CtaG family.</text>
</comment>
<dbReference type="EMBL" id="CP044205">
    <property type="protein sequence ID" value="QFY42507.1"/>
    <property type="molecule type" value="Genomic_DNA"/>
</dbReference>
<accession>A0A5Q0BK14</accession>
<comment type="function">
    <text evidence="1">Exerts its effect at some terminal stage of cytochrome c oxidase synthesis, probably by being involved in the insertion of the copper B into subunit I.</text>
</comment>
<protein>
    <recommendedName>
        <fullName evidence="4">Cytochrome c oxidase assembly protein CtaG</fullName>
    </recommendedName>
</protein>